<evidence type="ECO:0000313" key="2">
    <source>
        <dbReference type="EMBL" id="SFL03858.1"/>
    </source>
</evidence>
<feature type="transmembrane region" description="Helical" evidence="1">
    <location>
        <begin position="129"/>
        <end position="149"/>
    </location>
</feature>
<keyword evidence="3" id="KW-1185">Reference proteome</keyword>
<feature type="transmembrane region" description="Helical" evidence="1">
    <location>
        <begin position="21"/>
        <end position="39"/>
    </location>
</feature>
<keyword evidence="1" id="KW-1133">Transmembrane helix</keyword>
<feature type="transmembrane region" description="Helical" evidence="1">
    <location>
        <begin position="45"/>
        <end position="62"/>
    </location>
</feature>
<sequence length="151" mass="16120">MALHQFFDREPRLVALDVGETLALLLLPAVVAGLGLALVGGTTGFLTGLFVGGLLGAVLARGRWTLRAVRTENGIERATYLPYSLDPEERTEFEYDETYDRLFVVVLAAVGAGSFVAVASGVVPEEWSLWVVVVGTLSSTAALMTIGLLHE</sequence>
<keyword evidence="1" id="KW-0472">Membrane</keyword>
<dbReference type="Proteomes" id="UP000199607">
    <property type="component" value="Unassembled WGS sequence"/>
</dbReference>
<gene>
    <name evidence="2" type="ORF">SAMN04487950_2102</name>
</gene>
<protein>
    <submittedName>
        <fullName evidence="2">Uncharacterized protein</fullName>
    </submittedName>
</protein>
<dbReference type="STRING" id="553466.SAMN04487950_2102"/>
<evidence type="ECO:0000313" key="3">
    <source>
        <dbReference type="Proteomes" id="UP000199607"/>
    </source>
</evidence>
<keyword evidence="1" id="KW-0812">Transmembrane</keyword>
<accession>A0A1I4EDK0</accession>
<feature type="transmembrane region" description="Helical" evidence="1">
    <location>
        <begin position="102"/>
        <end position="123"/>
    </location>
</feature>
<dbReference type="EMBL" id="FOTC01000002">
    <property type="protein sequence ID" value="SFL03858.1"/>
    <property type="molecule type" value="Genomic_DNA"/>
</dbReference>
<proteinExistence type="predicted"/>
<dbReference type="AlphaFoldDB" id="A0A1I4EDK0"/>
<name>A0A1I4EDK0_9EURY</name>
<evidence type="ECO:0000256" key="1">
    <source>
        <dbReference type="SAM" id="Phobius"/>
    </source>
</evidence>
<dbReference type="RefSeq" id="WP_089869117.1">
    <property type="nucleotide sequence ID" value="NZ_FOTC01000002.1"/>
</dbReference>
<organism evidence="2 3">
    <name type="scientific">Halogranum rubrum</name>
    <dbReference type="NCBI Taxonomy" id="553466"/>
    <lineage>
        <taxon>Archaea</taxon>
        <taxon>Methanobacteriati</taxon>
        <taxon>Methanobacteriota</taxon>
        <taxon>Stenosarchaea group</taxon>
        <taxon>Halobacteria</taxon>
        <taxon>Halobacteriales</taxon>
        <taxon>Haloferacaceae</taxon>
    </lineage>
</organism>
<reference evidence="3" key="1">
    <citation type="submission" date="2016-10" db="EMBL/GenBank/DDBJ databases">
        <authorList>
            <person name="Varghese N."/>
            <person name="Submissions S."/>
        </authorList>
    </citation>
    <scope>NUCLEOTIDE SEQUENCE [LARGE SCALE GENOMIC DNA]</scope>
    <source>
        <strain evidence="3">CGMCC 1.7738</strain>
    </source>
</reference>